<dbReference type="Proteomes" id="UP000541535">
    <property type="component" value="Unassembled WGS sequence"/>
</dbReference>
<dbReference type="PANTHER" id="PTHR38686">
    <property type="entry name" value="APOLIPOPROTEIN N-ACYLTRANSFERASE"/>
    <property type="match status" value="1"/>
</dbReference>
<comment type="pathway">
    <text evidence="9">Protein modification; lipoprotein biosynthesis (N-acyl transfer).</text>
</comment>
<keyword evidence="6 9" id="KW-1133">Transmembrane helix</keyword>
<evidence type="ECO:0000256" key="1">
    <source>
        <dbReference type="ARBA" id="ARBA00004651"/>
    </source>
</evidence>
<name>A0A7W5BCS6_9BURK</name>
<dbReference type="GO" id="GO:0016410">
    <property type="term" value="F:N-acyltransferase activity"/>
    <property type="evidence" value="ECO:0007669"/>
    <property type="project" value="UniProtKB-UniRule"/>
</dbReference>
<evidence type="ECO:0000256" key="4">
    <source>
        <dbReference type="ARBA" id="ARBA00022679"/>
    </source>
</evidence>
<evidence type="ECO:0000256" key="5">
    <source>
        <dbReference type="ARBA" id="ARBA00022692"/>
    </source>
</evidence>
<keyword evidence="3 9" id="KW-1003">Cell membrane</keyword>
<feature type="transmembrane region" description="Helical" evidence="9">
    <location>
        <begin position="67"/>
        <end position="88"/>
    </location>
</feature>
<comment type="subcellular location">
    <subcellularLocation>
        <location evidence="1 9">Cell membrane</location>
        <topology evidence="1 9">Multi-pass membrane protein</topology>
    </subcellularLocation>
</comment>
<dbReference type="AlphaFoldDB" id="A0A7W5BCS6"/>
<dbReference type="Pfam" id="PF00795">
    <property type="entry name" value="CN_hydrolase"/>
    <property type="match status" value="1"/>
</dbReference>
<feature type="transmembrane region" description="Helical" evidence="9">
    <location>
        <begin position="494"/>
        <end position="510"/>
    </location>
</feature>
<evidence type="ECO:0000256" key="3">
    <source>
        <dbReference type="ARBA" id="ARBA00022475"/>
    </source>
</evidence>
<keyword evidence="11" id="KW-0449">Lipoprotein</keyword>
<dbReference type="GO" id="GO:0005886">
    <property type="term" value="C:plasma membrane"/>
    <property type="evidence" value="ECO:0007669"/>
    <property type="project" value="UniProtKB-SubCell"/>
</dbReference>
<evidence type="ECO:0000313" key="11">
    <source>
        <dbReference type="EMBL" id="MBB3120491.1"/>
    </source>
</evidence>
<dbReference type="PANTHER" id="PTHR38686:SF1">
    <property type="entry name" value="APOLIPOPROTEIN N-ACYLTRANSFERASE"/>
    <property type="match status" value="1"/>
</dbReference>
<dbReference type="GO" id="GO:0042158">
    <property type="term" value="P:lipoprotein biosynthetic process"/>
    <property type="evidence" value="ECO:0007669"/>
    <property type="project" value="UniProtKB-UniRule"/>
</dbReference>
<keyword evidence="7 9" id="KW-0472">Membrane</keyword>
<accession>A0A7W5BCS6</accession>
<evidence type="ECO:0000259" key="10">
    <source>
        <dbReference type="PROSITE" id="PS50263"/>
    </source>
</evidence>
<keyword evidence="5 9" id="KW-0812">Transmembrane</keyword>
<dbReference type="InterPro" id="IPR004563">
    <property type="entry name" value="Apolipo_AcylTrfase"/>
</dbReference>
<evidence type="ECO:0000256" key="7">
    <source>
        <dbReference type="ARBA" id="ARBA00023136"/>
    </source>
</evidence>
<feature type="transmembrane region" description="Helical" evidence="9">
    <location>
        <begin position="94"/>
        <end position="116"/>
    </location>
</feature>
<dbReference type="RefSeq" id="WP_183442269.1">
    <property type="nucleotide sequence ID" value="NZ_JACHXD010000010.1"/>
</dbReference>
<dbReference type="Pfam" id="PF20154">
    <property type="entry name" value="LNT_N"/>
    <property type="match status" value="1"/>
</dbReference>
<protein>
    <recommendedName>
        <fullName evidence="9">Apolipoprotein N-acyltransferase</fullName>
        <shortName evidence="9">ALP N-acyltransferase</shortName>
        <ecNumber evidence="9">2.3.1.269</ecNumber>
    </recommendedName>
</protein>
<evidence type="ECO:0000256" key="2">
    <source>
        <dbReference type="ARBA" id="ARBA00010065"/>
    </source>
</evidence>
<feature type="transmembrane region" description="Helical" evidence="9">
    <location>
        <begin position="42"/>
        <end position="60"/>
    </location>
</feature>
<dbReference type="PROSITE" id="PS50263">
    <property type="entry name" value="CN_HYDROLASE"/>
    <property type="match status" value="1"/>
</dbReference>
<feature type="transmembrane region" description="Helical" evidence="9">
    <location>
        <begin position="20"/>
        <end position="36"/>
    </location>
</feature>
<dbReference type="InterPro" id="IPR036526">
    <property type="entry name" value="C-N_Hydrolase_sf"/>
</dbReference>
<dbReference type="HAMAP" id="MF_01148">
    <property type="entry name" value="Lnt"/>
    <property type="match status" value="1"/>
</dbReference>
<gene>
    <name evidence="9" type="primary">lnt</name>
    <name evidence="11" type="ORF">FHS03_003558</name>
</gene>
<proteinExistence type="inferred from homology"/>
<dbReference type="InterPro" id="IPR045378">
    <property type="entry name" value="LNT_N"/>
</dbReference>
<feature type="transmembrane region" description="Helical" evidence="9">
    <location>
        <begin position="204"/>
        <end position="225"/>
    </location>
</feature>
<organism evidence="11 12">
    <name type="scientific">Pseudoduganella violacea</name>
    <dbReference type="NCBI Taxonomy" id="1715466"/>
    <lineage>
        <taxon>Bacteria</taxon>
        <taxon>Pseudomonadati</taxon>
        <taxon>Pseudomonadota</taxon>
        <taxon>Betaproteobacteria</taxon>
        <taxon>Burkholderiales</taxon>
        <taxon>Oxalobacteraceae</taxon>
        <taxon>Telluria group</taxon>
        <taxon>Pseudoduganella</taxon>
    </lineage>
</organism>
<dbReference type="NCBIfam" id="TIGR00546">
    <property type="entry name" value="lnt"/>
    <property type="match status" value="1"/>
</dbReference>
<dbReference type="InterPro" id="IPR003010">
    <property type="entry name" value="C-N_Hydrolase"/>
</dbReference>
<comment type="caution">
    <text evidence="11">The sequence shown here is derived from an EMBL/GenBank/DDBJ whole genome shotgun (WGS) entry which is preliminary data.</text>
</comment>
<evidence type="ECO:0000256" key="8">
    <source>
        <dbReference type="ARBA" id="ARBA00023315"/>
    </source>
</evidence>
<evidence type="ECO:0000313" key="12">
    <source>
        <dbReference type="Proteomes" id="UP000541535"/>
    </source>
</evidence>
<keyword evidence="8 9" id="KW-0012">Acyltransferase</keyword>
<evidence type="ECO:0000256" key="6">
    <source>
        <dbReference type="ARBA" id="ARBA00022989"/>
    </source>
</evidence>
<keyword evidence="4 9" id="KW-0808">Transferase</keyword>
<dbReference type="SUPFAM" id="SSF56317">
    <property type="entry name" value="Carbon-nitrogen hydrolase"/>
    <property type="match status" value="1"/>
</dbReference>
<dbReference type="EC" id="2.3.1.269" evidence="9"/>
<reference evidence="11 12" key="1">
    <citation type="submission" date="2020-08" db="EMBL/GenBank/DDBJ databases">
        <title>Genomic Encyclopedia of Type Strains, Phase III (KMG-III): the genomes of soil and plant-associated and newly described type strains.</title>
        <authorList>
            <person name="Whitman W."/>
        </authorList>
    </citation>
    <scope>NUCLEOTIDE SEQUENCE [LARGE SCALE GENOMIC DNA]</scope>
    <source>
        <strain evidence="11 12">CECT 8897</strain>
    </source>
</reference>
<dbReference type="UniPathway" id="UPA00666"/>
<feature type="domain" description="CN hydrolase" evidence="10">
    <location>
        <begin position="238"/>
        <end position="480"/>
    </location>
</feature>
<feature type="transmembrane region" description="Helical" evidence="9">
    <location>
        <begin position="175"/>
        <end position="197"/>
    </location>
</feature>
<dbReference type="Gene3D" id="3.60.110.10">
    <property type="entry name" value="Carbon-nitrogen hydrolase"/>
    <property type="match status" value="1"/>
</dbReference>
<evidence type="ECO:0000256" key="9">
    <source>
        <dbReference type="HAMAP-Rule" id="MF_01148"/>
    </source>
</evidence>
<dbReference type="EMBL" id="JACHXD010000010">
    <property type="protein sequence ID" value="MBB3120491.1"/>
    <property type="molecule type" value="Genomic_DNA"/>
</dbReference>
<comment type="catalytic activity">
    <reaction evidence="9">
        <text>N-terminal S-1,2-diacyl-sn-glyceryl-L-cysteinyl-[lipoprotein] + a glycerophospholipid = N-acyl-S-1,2-diacyl-sn-glyceryl-L-cysteinyl-[lipoprotein] + a 2-acyl-sn-glycero-3-phospholipid + H(+)</text>
        <dbReference type="Rhea" id="RHEA:48228"/>
        <dbReference type="Rhea" id="RHEA-COMP:14681"/>
        <dbReference type="Rhea" id="RHEA-COMP:14684"/>
        <dbReference type="ChEBI" id="CHEBI:15378"/>
        <dbReference type="ChEBI" id="CHEBI:136912"/>
        <dbReference type="ChEBI" id="CHEBI:140656"/>
        <dbReference type="ChEBI" id="CHEBI:140657"/>
        <dbReference type="ChEBI" id="CHEBI:140660"/>
        <dbReference type="EC" id="2.3.1.269"/>
    </reaction>
</comment>
<sequence length="521" mass="56522">MRWRRARPVDPNRPQRSTQGRMLIAAVAGAAGVLSFAPLGWWPLQILSLAILFYQVLRAASVKASALVGWAFGCGWCLAGVHWLYIVLNRFNNLSAPIAAIAIVLLALFMGGYTALAMGGAAWLRKRWAMPLPAANLLLLPVAWAIGEWLRGWVFTGFPWATAGYAHNMSPLAGYAPLLGVYGLSWLAALTAGALLLAMHKSRWIALGLAAATWLAGFALQSLAWTEAAGKPISVRLVQGNIALERKFDPAQLEQTLRSYYRTVTAAPADLIATPETAVPLFQHQLPTGYLDAFGQFARKSGSHVVLGIPVMDSPTNYSNSVLGLAPALGGAPYRYNKHHLVPFGEFIPLGFRWFTDMMQIPLSEQTGGQLLQPAFAVKDQRVLPNICYENAFGEEIAQQLNDAPQPATLLLNVSELGWYGQSVAIPQHLQISQMRSLETGRPMLSATNTGATVVIDSRGQVTHALPYYEAGVLSATVQGMRGSTPYIRLQNRLFLGLAALAVAGAWLWSRQSAKNRLKSA</sequence>
<keyword evidence="12" id="KW-1185">Reference proteome</keyword>
<comment type="similarity">
    <text evidence="2 9">Belongs to the CN hydrolase family. Apolipoprotein N-acyltransferase subfamily.</text>
</comment>
<feature type="transmembrane region" description="Helical" evidence="9">
    <location>
        <begin position="128"/>
        <end position="147"/>
    </location>
</feature>
<comment type="function">
    <text evidence="9">Catalyzes the phospholipid dependent N-acylation of the N-terminal cysteine of apolipoprotein, the last step in lipoprotein maturation.</text>
</comment>
<dbReference type="CDD" id="cd07571">
    <property type="entry name" value="ALP_N-acyl_transferase"/>
    <property type="match status" value="1"/>
</dbReference>